<keyword evidence="2" id="KW-1185">Reference proteome</keyword>
<organism evidence="1 2">
    <name type="scientific">Polaribacter irgensii 23-P</name>
    <dbReference type="NCBI Taxonomy" id="313594"/>
    <lineage>
        <taxon>Bacteria</taxon>
        <taxon>Pseudomonadati</taxon>
        <taxon>Bacteroidota</taxon>
        <taxon>Flavobacteriia</taxon>
        <taxon>Flavobacteriales</taxon>
        <taxon>Flavobacteriaceae</taxon>
    </lineage>
</organism>
<dbReference type="OrthoDB" id="1366221at2"/>
<comment type="caution">
    <text evidence="1">The sequence shown here is derived from an EMBL/GenBank/DDBJ whole genome shotgun (WGS) entry which is preliminary data.</text>
</comment>
<evidence type="ECO:0000313" key="1">
    <source>
        <dbReference type="EMBL" id="EAR12250.1"/>
    </source>
</evidence>
<dbReference type="HOGENOM" id="CLU_2937720_0_0_10"/>
<dbReference type="AlphaFoldDB" id="A4BYK7"/>
<proteinExistence type="predicted"/>
<sequence length="60" mass="7010">MLKQLFTPFEVEVIRSVSALEIGQIVWVSQEKVIPQLKTVYIIKGKAYYFLHFDIIVDQP</sequence>
<gene>
    <name evidence="1" type="ORF">PI23P_06490</name>
</gene>
<name>A4BYK7_9FLAO</name>
<accession>A4BYK7</accession>
<reference evidence="1 2" key="1">
    <citation type="submission" date="2006-02" db="EMBL/GenBank/DDBJ databases">
        <authorList>
            <person name="Murray A."/>
            <person name="Staley J."/>
            <person name="Ferriera S."/>
            <person name="Johnson J."/>
            <person name="Kravitz S."/>
            <person name="Halpern A."/>
            <person name="Remington K."/>
            <person name="Beeson K."/>
            <person name="Tran B."/>
            <person name="Rogers Y.-H."/>
            <person name="Friedman R."/>
            <person name="Venter J.C."/>
        </authorList>
    </citation>
    <scope>NUCLEOTIDE SEQUENCE [LARGE SCALE GENOMIC DNA]</scope>
    <source>
        <strain evidence="1 2">23-P</strain>
    </source>
</reference>
<protein>
    <submittedName>
        <fullName evidence="1">Uncharacterized protein</fullName>
    </submittedName>
</protein>
<dbReference type="EMBL" id="AAOG01000002">
    <property type="protein sequence ID" value="EAR12250.1"/>
    <property type="molecule type" value="Genomic_DNA"/>
</dbReference>
<dbReference type="Proteomes" id="UP000003053">
    <property type="component" value="Unassembled WGS sequence"/>
</dbReference>
<evidence type="ECO:0000313" key="2">
    <source>
        <dbReference type="Proteomes" id="UP000003053"/>
    </source>
</evidence>